<dbReference type="EMBL" id="JAWDGP010001120">
    <property type="protein sequence ID" value="KAK3794412.1"/>
    <property type="molecule type" value="Genomic_DNA"/>
</dbReference>
<dbReference type="Proteomes" id="UP001283361">
    <property type="component" value="Unassembled WGS sequence"/>
</dbReference>
<keyword evidence="2" id="KW-1185">Reference proteome</keyword>
<sequence length="130" mass="14843">MEKKILSSYRYQELPIVGPTLPSQADRELPLTPLRVNRTIIGSHRGRGQYPGNSTIAVYRVTLFWDSTGSYSGPSPSCNIQSQCLTVCWVLCLFRVPWDLELNDLNEYNRCLSLTQRWVQQYSGMIVLEG</sequence>
<accession>A0AAE1AX08</accession>
<evidence type="ECO:0000313" key="2">
    <source>
        <dbReference type="Proteomes" id="UP001283361"/>
    </source>
</evidence>
<proteinExistence type="predicted"/>
<reference evidence="1" key="1">
    <citation type="journal article" date="2023" name="G3 (Bethesda)">
        <title>A reference genome for the long-term kleptoplast-retaining sea slug Elysia crispata morphotype clarki.</title>
        <authorList>
            <person name="Eastman K.E."/>
            <person name="Pendleton A.L."/>
            <person name="Shaikh M.A."/>
            <person name="Suttiyut T."/>
            <person name="Ogas R."/>
            <person name="Tomko P."/>
            <person name="Gavelis G."/>
            <person name="Widhalm J.R."/>
            <person name="Wisecaver J.H."/>
        </authorList>
    </citation>
    <scope>NUCLEOTIDE SEQUENCE</scope>
    <source>
        <strain evidence="1">ECLA1</strain>
    </source>
</reference>
<evidence type="ECO:0000313" key="1">
    <source>
        <dbReference type="EMBL" id="KAK3794412.1"/>
    </source>
</evidence>
<name>A0AAE1AX08_9GAST</name>
<organism evidence="1 2">
    <name type="scientific">Elysia crispata</name>
    <name type="common">lettuce slug</name>
    <dbReference type="NCBI Taxonomy" id="231223"/>
    <lineage>
        <taxon>Eukaryota</taxon>
        <taxon>Metazoa</taxon>
        <taxon>Spiralia</taxon>
        <taxon>Lophotrochozoa</taxon>
        <taxon>Mollusca</taxon>
        <taxon>Gastropoda</taxon>
        <taxon>Heterobranchia</taxon>
        <taxon>Euthyneura</taxon>
        <taxon>Panpulmonata</taxon>
        <taxon>Sacoglossa</taxon>
        <taxon>Placobranchoidea</taxon>
        <taxon>Plakobranchidae</taxon>
        <taxon>Elysia</taxon>
    </lineage>
</organism>
<dbReference type="AlphaFoldDB" id="A0AAE1AX08"/>
<comment type="caution">
    <text evidence="1">The sequence shown here is derived from an EMBL/GenBank/DDBJ whole genome shotgun (WGS) entry which is preliminary data.</text>
</comment>
<gene>
    <name evidence="1" type="ORF">RRG08_000983</name>
</gene>
<protein>
    <submittedName>
        <fullName evidence="1">Uncharacterized protein</fullName>
    </submittedName>
</protein>